<evidence type="ECO:0000256" key="1">
    <source>
        <dbReference type="ARBA" id="ARBA00001286"/>
    </source>
</evidence>
<dbReference type="SUPFAM" id="SSF46767">
    <property type="entry name" value="Methylated DNA-protein cysteine methyltransferase, C-terminal domain"/>
    <property type="match status" value="1"/>
</dbReference>
<dbReference type="GO" id="GO:0032259">
    <property type="term" value="P:methylation"/>
    <property type="evidence" value="ECO:0007669"/>
    <property type="project" value="UniProtKB-KW"/>
</dbReference>
<protein>
    <submittedName>
        <fullName evidence="9">MGMT family protein</fullName>
    </submittedName>
</protein>
<evidence type="ECO:0000256" key="6">
    <source>
        <dbReference type="ARBA" id="ARBA00049348"/>
    </source>
</evidence>
<dbReference type="CDD" id="cd06445">
    <property type="entry name" value="ATase"/>
    <property type="match status" value="1"/>
</dbReference>
<dbReference type="PANTHER" id="PTHR10815:SF13">
    <property type="entry name" value="METHYLATED-DNA--PROTEIN-CYSTEINE METHYLTRANSFERASE"/>
    <property type="match status" value="1"/>
</dbReference>
<keyword evidence="4" id="KW-0227">DNA damage</keyword>
<keyword evidence="5" id="KW-0234">DNA repair</keyword>
<dbReference type="InterPro" id="IPR036217">
    <property type="entry name" value="MethylDNA_cys_MeTrfase_DNAb"/>
</dbReference>
<comment type="caution">
    <text evidence="9">The sequence shown here is derived from an EMBL/GenBank/DDBJ whole genome shotgun (WGS) entry which is preliminary data.</text>
</comment>
<name>A0A7J3JQA2_9CREN</name>
<dbReference type="Gene3D" id="1.10.10.10">
    <property type="entry name" value="Winged helix-like DNA-binding domain superfamily/Winged helix DNA-binding domain"/>
    <property type="match status" value="1"/>
</dbReference>
<accession>A0A7J3JQA2</accession>
<dbReference type="Pfam" id="PF01035">
    <property type="entry name" value="DNA_binding_1"/>
    <property type="match status" value="1"/>
</dbReference>
<dbReference type="PANTHER" id="PTHR10815">
    <property type="entry name" value="METHYLATED-DNA--PROTEIN-CYSTEINE METHYLTRANSFERASE"/>
    <property type="match status" value="1"/>
</dbReference>
<evidence type="ECO:0000313" key="9">
    <source>
        <dbReference type="EMBL" id="HGQ17993.1"/>
    </source>
</evidence>
<sequence>MSIPVIEIHNSNTIIIRRATKDDIAEIVYALIQLVPIGCVTTYSEIAKVLGITPRYVAKILKENRNPIAIPCHRVVKSDGELGGYTVNGRRADHLKKRLLMIESLGGQPCRVGLGIFRGYENG</sequence>
<dbReference type="EMBL" id="DTAI01000115">
    <property type="protein sequence ID" value="HGN36686.1"/>
    <property type="molecule type" value="Genomic_DNA"/>
</dbReference>
<organism evidence="9">
    <name type="scientific">Ignisphaera aggregans</name>
    <dbReference type="NCBI Taxonomy" id="334771"/>
    <lineage>
        <taxon>Archaea</taxon>
        <taxon>Thermoproteota</taxon>
        <taxon>Thermoprotei</taxon>
        <taxon>Desulfurococcales</taxon>
        <taxon>Desulfurococcaceae</taxon>
        <taxon>Ignisphaera</taxon>
    </lineage>
</organism>
<evidence type="ECO:0000256" key="2">
    <source>
        <dbReference type="ARBA" id="ARBA00022603"/>
    </source>
</evidence>
<dbReference type="PROSITE" id="PS00374">
    <property type="entry name" value="MGMT"/>
    <property type="match status" value="1"/>
</dbReference>
<dbReference type="InterPro" id="IPR036388">
    <property type="entry name" value="WH-like_DNA-bd_sf"/>
</dbReference>
<evidence type="ECO:0000256" key="4">
    <source>
        <dbReference type="ARBA" id="ARBA00022763"/>
    </source>
</evidence>
<comment type="catalytic activity">
    <reaction evidence="6">
        <text>a 6-O-methyl-2'-deoxyguanosine in DNA + L-cysteinyl-[protein] = S-methyl-L-cysteinyl-[protein] + a 2'-deoxyguanosine in DNA</text>
        <dbReference type="Rhea" id="RHEA:24000"/>
        <dbReference type="Rhea" id="RHEA-COMP:10131"/>
        <dbReference type="Rhea" id="RHEA-COMP:10132"/>
        <dbReference type="Rhea" id="RHEA-COMP:11367"/>
        <dbReference type="Rhea" id="RHEA-COMP:11368"/>
        <dbReference type="ChEBI" id="CHEBI:29950"/>
        <dbReference type="ChEBI" id="CHEBI:82612"/>
        <dbReference type="ChEBI" id="CHEBI:85445"/>
        <dbReference type="ChEBI" id="CHEBI:85448"/>
        <dbReference type="EC" id="2.1.1.63"/>
    </reaction>
</comment>
<dbReference type="InterPro" id="IPR014048">
    <property type="entry name" value="MethylDNA_cys_MeTrfase_DNA-bd"/>
</dbReference>
<evidence type="ECO:0000313" key="8">
    <source>
        <dbReference type="EMBL" id="HGN36686.1"/>
    </source>
</evidence>
<feature type="domain" description="Methylated-DNA-[protein]-cysteine S-methyltransferase DNA binding" evidence="7">
    <location>
        <begin position="26"/>
        <end position="104"/>
    </location>
</feature>
<dbReference type="InterPro" id="IPR001497">
    <property type="entry name" value="MethylDNA_cys_MeTrfase_AS"/>
</dbReference>
<keyword evidence="2" id="KW-0489">Methyltransferase</keyword>
<dbReference type="NCBIfam" id="TIGR00589">
    <property type="entry name" value="ogt"/>
    <property type="match status" value="1"/>
</dbReference>
<dbReference type="EMBL" id="DTBZ01000072">
    <property type="protein sequence ID" value="HGQ17993.1"/>
    <property type="molecule type" value="Genomic_DNA"/>
</dbReference>
<reference evidence="9" key="1">
    <citation type="journal article" date="2020" name="mSystems">
        <title>Genome- and Community-Level Interaction Insights into Carbon Utilization and Element Cycling Functions of Hydrothermarchaeota in Hydrothermal Sediment.</title>
        <authorList>
            <person name="Zhou Z."/>
            <person name="Liu Y."/>
            <person name="Xu W."/>
            <person name="Pan J."/>
            <person name="Luo Z.H."/>
            <person name="Li M."/>
        </authorList>
    </citation>
    <scope>NUCLEOTIDE SEQUENCE [LARGE SCALE GENOMIC DNA]</scope>
    <source>
        <strain evidence="8">SpSt-618</strain>
        <strain evidence="9">SpSt-657</strain>
    </source>
</reference>
<evidence type="ECO:0000256" key="3">
    <source>
        <dbReference type="ARBA" id="ARBA00022679"/>
    </source>
</evidence>
<gene>
    <name evidence="8" type="ORF">ENT87_03955</name>
    <name evidence="9" type="ORF">ENU30_03285</name>
</gene>
<comment type="catalytic activity">
    <reaction evidence="1">
        <text>a 4-O-methyl-thymidine in DNA + L-cysteinyl-[protein] = a thymidine in DNA + S-methyl-L-cysteinyl-[protein]</text>
        <dbReference type="Rhea" id="RHEA:53428"/>
        <dbReference type="Rhea" id="RHEA-COMP:10131"/>
        <dbReference type="Rhea" id="RHEA-COMP:10132"/>
        <dbReference type="Rhea" id="RHEA-COMP:13555"/>
        <dbReference type="Rhea" id="RHEA-COMP:13556"/>
        <dbReference type="ChEBI" id="CHEBI:29950"/>
        <dbReference type="ChEBI" id="CHEBI:82612"/>
        <dbReference type="ChEBI" id="CHEBI:137386"/>
        <dbReference type="ChEBI" id="CHEBI:137387"/>
        <dbReference type="EC" id="2.1.1.63"/>
    </reaction>
</comment>
<dbReference type="GO" id="GO:0006281">
    <property type="term" value="P:DNA repair"/>
    <property type="evidence" value="ECO:0007669"/>
    <property type="project" value="UniProtKB-KW"/>
</dbReference>
<proteinExistence type="predicted"/>
<evidence type="ECO:0000256" key="5">
    <source>
        <dbReference type="ARBA" id="ARBA00023204"/>
    </source>
</evidence>
<dbReference type="GO" id="GO:0003908">
    <property type="term" value="F:methylated-DNA-[protein]-cysteine S-methyltransferase activity"/>
    <property type="evidence" value="ECO:0007669"/>
    <property type="project" value="UniProtKB-EC"/>
</dbReference>
<dbReference type="AlphaFoldDB" id="A0A7J3JQA2"/>
<keyword evidence="3" id="KW-0808">Transferase</keyword>
<evidence type="ECO:0000259" key="7">
    <source>
        <dbReference type="Pfam" id="PF01035"/>
    </source>
</evidence>